<evidence type="ECO:0000256" key="6">
    <source>
        <dbReference type="SAM" id="Phobius"/>
    </source>
</evidence>
<feature type="transmembrane region" description="Helical" evidence="6">
    <location>
        <begin position="110"/>
        <end position="130"/>
    </location>
</feature>
<protein>
    <submittedName>
        <fullName evidence="7">DUF106 domain-containing protein</fullName>
    </submittedName>
</protein>
<reference evidence="7" key="1">
    <citation type="journal article" date="2020" name="bioRxiv">
        <title>A rank-normalized archaeal taxonomy based on genome phylogeny resolves widespread incomplete and uneven classifications.</title>
        <authorList>
            <person name="Rinke C."/>
            <person name="Chuvochina M."/>
            <person name="Mussig A.J."/>
            <person name="Chaumeil P.-A."/>
            <person name="Waite D.W."/>
            <person name="Whitman W.B."/>
            <person name="Parks D.H."/>
            <person name="Hugenholtz P."/>
        </authorList>
    </citation>
    <scope>NUCLEOTIDE SEQUENCE</scope>
    <source>
        <strain evidence="7">UBA8853</strain>
    </source>
</reference>
<keyword evidence="3 6" id="KW-1133">Transmembrane helix</keyword>
<comment type="subcellular location">
    <subcellularLocation>
        <location evidence="1">Membrane</location>
        <topology evidence="1">Multi-pass membrane protein</topology>
    </subcellularLocation>
</comment>
<dbReference type="GO" id="GO:0016020">
    <property type="term" value="C:membrane"/>
    <property type="evidence" value="ECO:0007669"/>
    <property type="project" value="UniProtKB-SubCell"/>
</dbReference>
<dbReference type="AlphaFoldDB" id="A0A832TDF1"/>
<feature type="coiled-coil region" evidence="5">
    <location>
        <begin position="56"/>
        <end position="102"/>
    </location>
</feature>
<feature type="transmembrane region" description="Helical" evidence="6">
    <location>
        <begin position="20"/>
        <end position="48"/>
    </location>
</feature>
<sequence>MHGLTEGLARHFYPLVDPFIHYFGPALGMLVAAALVTLFIDIVYELVIGREELERVRKMADETKKYQEELQRAKVLGDVKRMKEIEEKMRDHSREFLKVQSQLMSKQIKAMIITFPPIIIIIYTLEYRLAHWTVKLPFYVPGVGDTLGPVGWYILCAVTVSFVLKPLAETAVKRFGGG</sequence>
<evidence type="ECO:0000256" key="3">
    <source>
        <dbReference type="ARBA" id="ARBA00022989"/>
    </source>
</evidence>
<keyword evidence="2 6" id="KW-0812">Transmembrane</keyword>
<proteinExistence type="predicted"/>
<feature type="transmembrane region" description="Helical" evidence="6">
    <location>
        <begin position="150"/>
        <end position="168"/>
    </location>
</feature>
<dbReference type="InterPro" id="IPR002809">
    <property type="entry name" value="EMC3/TMCO1"/>
</dbReference>
<keyword evidence="5" id="KW-0175">Coiled coil</keyword>
<accession>A0A832TDF1</accession>
<dbReference type="GeneID" id="1477326"/>
<dbReference type="InterPro" id="IPR038978">
    <property type="entry name" value="MJ0935"/>
</dbReference>
<name>A0A832TDF1_9EURY</name>
<evidence type="ECO:0000256" key="5">
    <source>
        <dbReference type="SAM" id="Coils"/>
    </source>
</evidence>
<dbReference type="Pfam" id="PF01956">
    <property type="entry name" value="EMC3_TMCO1"/>
    <property type="match status" value="1"/>
</dbReference>
<evidence type="ECO:0000313" key="7">
    <source>
        <dbReference type="EMBL" id="HII70838.1"/>
    </source>
</evidence>
<dbReference type="SMART" id="SM01415">
    <property type="entry name" value="DUF106"/>
    <property type="match status" value="1"/>
</dbReference>
<comment type="caution">
    <text evidence="7">The sequence shown here is derived from an EMBL/GenBank/DDBJ whole genome shotgun (WGS) entry which is preliminary data.</text>
</comment>
<evidence type="ECO:0000256" key="1">
    <source>
        <dbReference type="ARBA" id="ARBA00004141"/>
    </source>
</evidence>
<gene>
    <name evidence="7" type="ORF">HA336_06375</name>
</gene>
<evidence type="ECO:0000313" key="8">
    <source>
        <dbReference type="Proteomes" id="UP000619545"/>
    </source>
</evidence>
<dbReference type="Proteomes" id="UP000619545">
    <property type="component" value="Unassembled WGS sequence"/>
</dbReference>
<dbReference type="RefSeq" id="WP_011018396.1">
    <property type="nucleotide sequence ID" value="NZ_DUJS01000004.1"/>
</dbReference>
<evidence type="ECO:0000256" key="4">
    <source>
        <dbReference type="ARBA" id="ARBA00023136"/>
    </source>
</evidence>
<dbReference type="PANTHER" id="PTHR42198:SF1">
    <property type="entry name" value="INTEGRAL MEMBRANE PROTEIN"/>
    <property type="match status" value="1"/>
</dbReference>
<evidence type="ECO:0000256" key="2">
    <source>
        <dbReference type="ARBA" id="ARBA00022692"/>
    </source>
</evidence>
<keyword evidence="4 6" id="KW-0472">Membrane</keyword>
<dbReference type="EMBL" id="DUJS01000004">
    <property type="protein sequence ID" value="HII70838.1"/>
    <property type="molecule type" value="Genomic_DNA"/>
</dbReference>
<dbReference type="PANTHER" id="PTHR42198">
    <property type="entry name" value="INTEGRAL MEMBRANE PROTEIN"/>
    <property type="match status" value="1"/>
</dbReference>
<organism evidence="7 8">
    <name type="scientific">Methanopyrus kandleri</name>
    <dbReference type="NCBI Taxonomy" id="2320"/>
    <lineage>
        <taxon>Archaea</taxon>
        <taxon>Methanobacteriati</taxon>
        <taxon>Methanobacteriota</taxon>
        <taxon>Methanomada group</taxon>
        <taxon>Methanopyri</taxon>
        <taxon>Methanopyrales</taxon>
        <taxon>Methanopyraceae</taxon>
        <taxon>Methanopyrus</taxon>
    </lineage>
</organism>